<feature type="binding site" evidence="3">
    <location>
        <position position="57"/>
    </location>
    <ligand>
        <name>Mg(2+)</name>
        <dbReference type="ChEBI" id="CHEBI:18420"/>
        <label>1</label>
    </ligand>
</feature>
<evidence type="ECO:0000256" key="1">
    <source>
        <dbReference type="ARBA" id="ARBA00010702"/>
    </source>
</evidence>
<accession>A0A1M6BWU5</accession>
<dbReference type="InterPro" id="IPR050792">
    <property type="entry name" value="ADP-ribosylglycohydrolase"/>
</dbReference>
<dbReference type="Proteomes" id="UP000184241">
    <property type="component" value="Unassembled WGS sequence"/>
</dbReference>
<protein>
    <submittedName>
        <fullName evidence="4">ADP-ribosylglycohydrolase</fullName>
    </submittedName>
</protein>
<dbReference type="InterPro" id="IPR036705">
    <property type="entry name" value="Ribosyl_crysJ1_sf"/>
</dbReference>
<feature type="binding site" evidence="3">
    <location>
        <position position="59"/>
    </location>
    <ligand>
        <name>Mg(2+)</name>
        <dbReference type="ChEBI" id="CHEBI:18420"/>
        <label>1</label>
    </ligand>
</feature>
<feature type="binding site" evidence="3">
    <location>
        <position position="292"/>
    </location>
    <ligand>
        <name>Mg(2+)</name>
        <dbReference type="ChEBI" id="CHEBI:18420"/>
        <label>1</label>
    </ligand>
</feature>
<comment type="similarity">
    <text evidence="1">Belongs to the ADP-ribosylglycohydrolase family.</text>
</comment>
<dbReference type="GO" id="GO:0016787">
    <property type="term" value="F:hydrolase activity"/>
    <property type="evidence" value="ECO:0007669"/>
    <property type="project" value="UniProtKB-KW"/>
</dbReference>
<evidence type="ECO:0000313" key="5">
    <source>
        <dbReference type="Proteomes" id="UP000184241"/>
    </source>
</evidence>
<proteinExistence type="inferred from homology"/>
<feature type="binding site" evidence="3">
    <location>
        <position position="293"/>
    </location>
    <ligand>
        <name>Mg(2+)</name>
        <dbReference type="ChEBI" id="CHEBI:18420"/>
        <label>1</label>
    </ligand>
</feature>
<dbReference type="GO" id="GO:0046872">
    <property type="term" value="F:metal ion binding"/>
    <property type="evidence" value="ECO:0007669"/>
    <property type="project" value="UniProtKB-KW"/>
</dbReference>
<comment type="cofactor">
    <cofactor evidence="3">
        <name>Mg(2+)</name>
        <dbReference type="ChEBI" id="CHEBI:18420"/>
    </cofactor>
    <text evidence="3">Binds 2 magnesium ions per subunit.</text>
</comment>
<reference evidence="4 5" key="1">
    <citation type="submission" date="2016-11" db="EMBL/GenBank/DDBJ databases">
        <authorList>
            <person name="Jaros S."/>
            <person name="Januszkiewicz K."/>
            <person name="Wedrychowicz H."/>
        </authorList>
    </citation>
    <scope>NUCLEOTIDE SEQUENCE [LARGE SCALE GENOMIC DNA]</scope>
    <source>
        <strain evidence="4 5">DSM 6191</strain>
    </source>
</reference>
<dbReference type="InterPro" id="IPR005502">
    <property type="entry name" value="Ribosyl_crysJ1"/>
</dbReference>
<keyword evidence="3" id="KW-0460">Magnesium</keyword>
<sequence length="349" mass="39171">MGKREKENYRGCLLGGAIGDSLGFQVEFMTIEEIREAYGENGVENLKLGMMKNAEISDDTQMSLFTAEGVLRSKVKMNKEDEENFEEILYHAYIRWLSTQERLHKIMDKYLVNSWVLRRGWFHALKEPEETCLEVLREEKRGSIEDAVNDSKYSGGVVRVAPIGLSYSKQEAFEKACKCAAITHGHPSGYLSAGVFAFIIAEIIEGSDLISAVENSLNVLKTYSRHEECENIIIRALELANSDKSPIDCINELGEGWYAEEILARAIYASIKYSDNYKKAVLISVNNSGDSDSIASITGNILGAYLGVDAIPKEYLENIELYDTIVSIADDLLIGYEDSEKWIIKYPAH</sequence>
<evidence type="ECO:0000256" key="2">
    <source>
        <dbReference type="ARBA" id="ARBA00022801"/>
    </source>
</evidence>
<dbReference type="PANTHER" id="PTHR16222:SF24">
    <property type="entry name" value="ADP-RIBOSYLHYDROLASE ARH3"/>
    <property type="match status" value="1"/>
</dbReference>
<gene>
    <name evidence="4" type="ORF">SAMN02745941_03962</name>
</gene>
<dbReference type="Pfam" id="PF03747">
    <property type="entry name" value="ADP_ribosyl_GH"/>
    <property type="match status" value="1"/>
</dbReference>
<organism evidence="4 5">
    <name type="scientific">Clostridium intestinale DSM 6191</name>
    <dbReference type="NCBI Taxonomy" id="1121320"/>
    <lineage>
        <taxon>Bacteria</taxon>
        <taxon>Bacillati</taxon>
        <taxon>Bacillota</taxon>
        <taxon>Clostridia</taxon>
        <taxon>Eubacteriales</taxon>
        <taxon>Clostridiaceae</taxon>
        <taxon>Clostridium</taxon>
    </lineage>
</organism>
<dbReference type="PANTHER" id="PTHR16222">
    <property type="entry name" value="ADP-RIBOSYLGLYCOHYDROLASE"/>
    <property type="match status" value="1"/>
</dbReference>
<evidence type="ECO:0000313" key="4">
    <source>
        <dbReference type="EMBL" id="SHI52994.1"/>
    </source>
</evidence>
<name>A0A1M6BWU5_9CLOT</name>
<feature type="binding site" evidence="3">
    <location>
        <position position="58"/>
    </location>
    <ligand>
        <name>Mg(2+)</name>
        <dbReference type="ChEBI" id="CHEBI:18420"/>
        <label>1</label>
    </ligand>
</feature>
<evidence type="ECO:0000256" key="3">
    <source>
        <dbReference type="PIRSR" id="PIRSR605502-1"/>
    </source>
</evidence>
<dbReference type="AlphaFoldDB" id="A0A1M6BWU5"/>
<dbReference type="RefSeq" id="WP_073022305.1">
    <property type="nucleotide sequence ID" value="NZ_FQXU01000015.1"/>
</dbReference>
<dbReference type="SUPFAM" id="SSF101478">
    <property type="entry name" value="ADP-ribosylglycohydrolase"/>
    <property type="match status" value="1"/>
</dbReference>
<keyword evidence="2 4" id="KW-0378">Hydrolase</keyword>
<dbReference type="EMBL" id="FQXU01000015">
    <property type="protein sequence ID" value="SHI52994.1"/>
    <property type="molecule type" value="Genomic_DNA"/>
</dbReference>
<keyword evidence="3" id="KW-0479">Metal-binding</keyword>
<dbReference type="Gene3D" id="1.10.4080.10">
    <property type="entry name" value="ADP-ribosylation/Crystallin J1"/>
    <property type="match status" value="1"/>
</dbReference>
<feature type="binding site" evidence="3">
    <location>
        <position position="290"/>
    </location>
    <ligand>
        <name>Mg(2+)</name>
        <dbReference type="ChEBI" id="CHEBI:18420"/>
        <label>1</label>
    </ligand>
</feature>